<comment type="catalytic activity">
    <reaction evidence="1 5">
        <text>dTDP-4-dehydro-6-deoxy-alpha-D-glucose = dTDP-4-dehydro-beta-L-rhamnose</text>
        <dbReference type="Rhea" id="RHEA:16969"/>
        <dbReference type="ChEBI" id="CHEBI:57649"/>
        <dbReference type="ChEBI" id="CHEBI:62830"/>
        <dbReference type="EC" id="5.1.3.13"/>
    </reaction>
</comment>
<dbReference type="Pfam" id="PF00908">
    <property type="entry name" value="dTDP_sugar_isom"/>
    <property type="match status" value="1"/>
</dbReference>
<dbReference type="PANTHER" id="PTHR21047">
    <property type="entry name" value="DTDP-6-DEOXY-D-GLUCOSE-3,5 EPIMERASE"/>
    <property type="match status" value="1"/>
</dbReference>
<dbReference type="InterPro" id="IPR014710">
    <property type="entry name" value="RmlC-like_jellyroll"/>
</dbReference>
<dbReference type="NCBIfam" id="TIGR01221">
    <property type="entry name" value="rmlC"/>
    <property type="match status" value="1"/>
</dbReference>
<evidence type="ECO:0000256" key="3">
    <source>
        <dbReference type="ARBA" id="ARBA00012098"/>
    </source>
</evidence>
<comment type="pathway">
    <text evidence="5">Carbohydrate biosynthesis; dTDP-L-rhamnose biosynthesis.</text>
</comment>
<reference evidence="6 7" key="1">
    <citation type="submission" date="2017-08" db="EMBL/GenBank/DDBJ databases">
        <title>Aeromonas veronii bv sobria strain NS22 whole genome sequencing.</title>
        <authorList>
            <person name="Katharios P."/>
            <person name="Ha V.Q."/>
            <person name="Smyrli M."/>
        </authorList>
    </citation>
    <scope>NUCLEOTIDE SEQUENCE [LARGE SCALE GENOMIC DNA]</scope>
    <source>
        <strain evidence="6 7">NS22</strain>
    </source>
</reference>
<dbReference type="EMBL" id="NQMC01000097">
    <property type="protein sequence ID" value="TYD40439.1"/>
    <property type="molecule type" value="Genomic_DNA"/>
</dbReference>
<comment type="function">
    <text evidence="2 5">Catalyzes the epimerization of the C3' and C5'positions of dTDP-6-deoxy-D-xylo-4-hexulose, forming dTDP-6-deoxy-L-lyxo-4-hexulose.</text>
</comment>
<keyword evidence="5" id="KW-0413">Isomerase</keyword>
<dbReference type="Gene3D" id="2.60.120.10">
    <property type="entry name" value="Jelly Rolls"/>
    <property type="match status" value="1"/>
</dbReference>
<evidence type="ECO:0000256" key="5">
    <source>
        <dbReference type="RuleBase" id="RU364069"/>
    </source>
</evidence>
<dbReference type="CDD" id="cd00438">
    <property type="entry name" value="cupin_RmlC"/>
    <property type="match status" value="1"/>
</dbReference>
<organism evidence="6 7">
    <name type="scientific">Aeromonas veronii</name>
    <dbReference type="NCBI Taxonomy" id="654"/>
    <lineage>
        <taxon>Bacteria</taxon>
        <taxon>Pseudomonadati</taxon>
        <taxon>Pseudomonadota</taxon>
        <taxon>Gammaproteobacteria</taxon>
        <taxon>Aeromonadales</taxon>
        <taxon>Aeromonadaceae</taxon>
        <taxon>Aeromonas</taxon>
    </lineage>
</organism>
<dbReference type="PANTHER" id="PTHR21047:SF2">
    <property type="entry name" value="THYMIDINE DIPHOSPHO-4-KETO-RHAMNOSE 3,5-EPIMERASE"/>
    <property type="match status" value="1"/>
</dbReference>
<dbReference type="InterPro" id="IPR011051">
    <property type="entry name" value="RmlC_Cupin_sf"/>
</dbReference>
<evidence type="ECO:0000313" key="7">
    <source>
        <dbReference type="Proteomes" id="UP000323129"/>
    </source>
</evidence>
<accession>A0ABY3MG84</accession>
<protein>
    <recommendedName>
        <fullName evidence="4 5">dTDP-4-dehydrorhamnose 3,5-epimerase</fullName>
        <ecNumber evidence="3 5">5.1.3.13</ecNumber>
    </recommendedName>
    <alternativeName>
        <fullName evidence="5">Thymidine diphospho-4-keto-rhamnose 3,5-epimerase</fullName>
    </alternativeName>
</protein>
<evidence type="ECO:0000256" key="2">
    <source>
        <dbReference type="ARBA" id="ARBA00001997"/>
    </source>
</evidence>
<gene>
    <name evidence="6" type="primary">rfbC</name>
    <name evidence="6" type="ORF">CJF24_20605</name>
</gene>
<sequence length="179" mass="20387">MQYRTTSLAGVMILTPTTFSDHRGQFRECFRQDEFEQYCGHYPLVQDNLSRSVGGTLRGLHYQRNRPQGKLIQVISGIIFDVAVDIRPASPTYGQWFGCRLDAELGELIWIPPGFAHGFYVLSDSADVFYRCSDYYHPGDEAAIRWDSPNLAIKWPLSEQWSLLLSDKDRQAPCFVGAS</sequence>
<name>A0ABY3MG84_AERVE</name>
<evidence type="ECO:0000256" key="4">
    <source>
        <dbReference type="ARBA" id="ARBA00019595"/>
    </source>
</evidence>
<evidence type="ECO:0000313" key="6">
    <source>
        <dbReference type="EMBL" id="TYD40439.1"/>
    </source>
</evidence>
<dbReference type="EC" id="5.1.3.13" evidence="3 5"/>
<dbReference type="RefSeq" id="WP_115520844.1">
    <property type="nucleotide sequence ID" value="NZ_JBLUPC010000070.1"/>
</dbReference>
<proteinExistence type="inferred from homology"/>
<comment type="similarity">
    <text evidence="5">Belongs to the dTDP-4-dehydrorhamnose 3,5-epimerase family.</text>
</comment>
<keyword evidence="7" id="KW-1185">Reference proteome</keyword>
<dbReference type="SUPFAM" id="SSF51182">
    <property type="entry name" value="RmlC-like cupins"/>
    <property type="match status" value="1"/>
</dbReference>
<evidence type="ECO:0000256" key="1">
    <source>
        <dbReference type="ARBA" id="ARBA00001298"/>
    </source>
</evidence>
<comment type="caution">
    <text evidence="6">The sequence shown here is derived from an EMBL/GenBank/DDBJ whole genome shotgun (WGS) entry which is preliminary data.</text>
</comment>
<dbReference type="InterPro" id="IPR000888">
    <property type="entry name" value="RmlC-like"/>
</dbReference>
<dbReference type="Proteomes" id="UP000323129">
    <property type="component" value="Unassembled WGS sequence"/>
</dbReference>
<comment type="subunit">
    <text evidence="5">Homodimer.</text>
</comment>